<evidence type="ECO:0000313" key="3">
    <source>
        <dbReference type="Proteomes" id="UP000441557"/>
    </source>
</evidence>
<evidence type="ECO:0000313" key="2">
    <source>
        <dbReference type="EMBL" id="MRG83239.1"/>
    </source>
</evidence>
<feature type="transmembrane region" description="Helical" evidence="1">
    <location>
        <begin position="75"/>
        <end position="96"/>
    </location>
</feature>
<keyword evidence="1" id="KW-0472">Membrane</keyword>
<dbReference type="EMBL" id="WJMZ01000002">
    <property type="protein sequence ID" value="MRG83239.1"/>
    <property type="molecule type" value="Genomic_DNA"/>
</dbReference>
<protein>
    <recommendedName>
        <fullName evidence="4">ABC transporter permease</fullName>
    </recommendedName>
</protein>
<name>A0AB36ADJ5_LIMRT</name>
<dbReference type="AlphaFoldDB" id="A0AB36ADJ5"/>
<organism evidence="2 3">
    <name type="scientific">Limosilactobacillus reuteri</name>
    <name type="common">Lactobacillus reuteri</name>
    <dbReference type="NCBI Taxonomy" id="1598"/>
    <lineage>
        <taxon>Bacteria</taxon>
        <taxon>Bacillati</taxon>
        <taxon>Bacillota</taxon>
        <taxon>Bacilli</taxon>
        <taxon>Lactobacillales</taxon>
        <taxon>Lactobacillaceae</taxon>
        <taxon>Limosilactobacillus</taxon>
    </lineage>
</organism>
<proteinExistence type="predicted"/>
<keyword evidence="1" id="KW-1133">Transmembrane helix</keyword>
<dbReference type="RefSeq" id="WP_152703701.1">
    <property type="nucleotide sequence ID" value="NZ_CP065540.1"/>
</dbReference>
<gene>
    <name evidence="2" type="ORF">GIX80_02350</name>
</gene>
<accession>A0AB36ADJ5</accession>
<keyword evidence="1" id="KW-0812">Transmembrane</keyword>
<sequence>MQKLKGILIDYEVSVKKNELAATGIFGLLFSALLSGLGRSTLSWFQTAAELYALKLLSVKTVKTIPKEYVMKANLISGILVAILIIILALLIYLVIANISRKRRICLVLKEVIKEKENE</sequence>
<evidence type="ECO:0008006" key="4">
    <source>
        <dbReference type="Google" id="ProtNLM"/>
    </source>
</evidence>
<evidence type="ECO:0000256" key="1">
    <source>
        <dbReference type="SAM" id="Phobius"/>
    </source>
</evidence>
<dbReference type="Proteomes" id="UP000441557">
    <property type="component" value="Unassembled WGS sequence"/>
</dbReference>
<reference evidence="2 3" key="1">
    <citation type="submission" date="2019-11" db="EMBL/GenBank/DDBJ databases">
        <title>Draft genome sequence of 12 host-associated Lactobacillus reuteri rodent strains.</title>
        <authorList>
            <person name="Zhang S."/>
            <person name="Ozcam M."/>
            <person name="Van Pijkeren J.P."/>
        </authorList>
    </citation>
    <scope>NUCLEOTIDE SEQUENCE [LARGE SCALE GENOMIC DNA]</scope>
    <source>
        <strain evidence="2 3">L1604-1</strain>
    </source>
</reference>
<feature type="transmembrane region" description="Helical" evidence="1">
    <location>
        <begin position="20"/>
        <end position="38"/>
    </location>
</feature>
<comment type="caution">
    <text evidence="2">The sequence shown here is derived from an EMBL/GenBank/DDBJ whole genome shotgun (WGS) entry which is preliminary data.</text>
</comment>